<evidence type="ECO:0000313" key="2">
    <source>
        <dbReference type="Proteomes" id="UP000826195"/>
    </source>
</evidence>
<dbReference type="InterPro" id="IPR007703">
    <property type="entry name" value="PIF3"/>
</dbReference>
<proteinExistence type="predicted"/>
<name>A0AAV7J251_COTGL</name>
<keyword evidence="2" id="KW-1185">Reference proteome</keyword>
<organism evidence="1 2">
    <name type="scientific">Cotesia glomerata</name>
    <name type="common">Lepidopteran parasitic wasp</name>
    <name type="synonym">Apanteles glomeratus</name>
    <dbReference type="NCBI Taxonomy" id="32391"/>
    <lineage>
        <taxon>Eukaryota</taxon>
        <taxon>Metazoa</taxon>
        <taxon>Ecdysozoa</taxon>
        <taxon>Arthropoda</taxon>
        <taxon>Hexapoda</taxon>
        <taxon>Insecta</taxon>
        <taxon>Pterygota</taxon>
        <taxon>Neoptera</taxon>
        <taxon>Endopterygota</taxon>
        <taxon>Hymenoptera</taxon>
        <taxon>Apocrita</taxon>
        <taxon>Ichneumonoidea</taxon>
        <taxon>Braconidae</taxon>
        <taxon>Microgastrinae</taxon>
        <taxon>Cotesia</taxon>
    </lineage>
</organism>
<protein>
    <submittedName>
        <fullName evidence="1">Uncharacterized protein</fullName>
    </submittedName>
</protein>
<dbReference type="Proteomes" id="UP000826195">
    <property type="component" value="Unassembled WGS sequence"/>
</dbReference>
<dbReference type="Pfam" id="PF05006">
    <property type="entry name" value="PIF3"/>
    <property type="match status" value="1"/>
</dbReference>
<accession>A0AAV7J251</accession>
<gene>
    <name evidence="1" type="ORF">KQX54_016520</name>
</gene>
<reference evidence="1 2" key="1">
    <citation type="journal article" date="2021" name="J. Hered.">
        <title>A chromosome-level genome assembly of the parasitoid wasp, Cotesia glomerata (Hymenoptera: Braconidae).</title>
        <authorList>
            <person name="Pinto B.J."/>
            <person name="Weis J.J."/>
            <person name="Gamble T."/>
            <person name="Ode P.J."/>
            <person name="Paul R."/>
            <person name="Zaspel J.M."/>
        </authorList>
    </citation>
    <scope>NUCLEOTIDE SEQUENCE [LARGE SCALE GENOMIC DNA]</scope>
    <source>
        <strain evidence="1">CgM1</strain>
    </source>
</reference>
<comment type="caution">
    <text evidence="1">The sequence shown here is derived from an EMBL/GenBank/DDBJ whole genome shotgun (WGS) entry which is preliminary data.</text>
</comment>
<sequence length="180" mass="20633">MIQMFFRHIDDCNLEKQYCFDHSDCFSRCQMSDKGTFQCITGVCKIQVDLKTLDDVSKCNLEEGMAPFLIGVPALGTVKAICKPVDLGIVYIDRETNKVENKMCAGRDVKTHDKVNYMKNWPDPKDCDCGKDKSPIIIPATENVRQYVQCIKNDDALKWVYDETKLAYHKEITFDVTIDI</sequence>
<dbReference type="EMBL" id="JAHXZJ010000374">
    <property type="protein sequence ID" value="KAH0561386.1"/>
    <property type="molecule type" value="Genomic_DNA"/>
</dbReference>
<dbReference type="AlphaFoldDB" id="A0AAV7J251"/>
<evidence type="ECO:0000313" key="1">
    <source>
        <dbReference type="EMBL" id="KAH0561386.1"/>
    </source>
</evidence>